<organism evidence="4 5">
    <name type="scientific">Senna tora</name>
    <dbReference type="NCBI Taxonomy" id="362788"/>
    <lineage>
        <taxon>Eukaryota</taxon>
        <taxon>Viridiplantae</taxon>
        <taxon>Streptophyta</taxon>
        <taxon>Embryophyta</taxon>
        <taxon>Tracheophyta</taxon>
        <taxon>Spermatophyta</taxon>
        <taxon>Magnoliopsida</taxon>
        <taxon>eudicotyledons</taxon>
        <taxon>Gunneridae</taxon>
        <taxon>Pentapetalae</taxon>
        <taxon>rosids</taxon>
        <taxon>fabids</taxon>
        <taxon>Fabales</taxon>
        <taxon>Fabaceae</taxon>
        <taxon>Caesalpinioideae</taxon>
        <taxon>Cassia clade</taxon>
        <taxon>Senna</taxon>
    </lineage>
</organism>
<dbReference type="OrthoDB" id="288590at2759"/>
<dbReference type="GO" id="GO:0051213">
    <property type="term" value="F:dioxygenase activity"/>
    <property type="evidence" value="ECO:0007669"/>
    <property type="project" value="UniProtKB-KW"/>
</dbReference>
<dbReference type="EMBL" id="JAAIUW010000013">
    <property type="protein sequence ID" value="KAF7804041.1"/>
    <property type="molecule type" value="Genomic_DNA"/>
</dbReference>
<dbReference type="InterPro" id="IPR026992">
    <property type="entry name" value="DIOX_N"/>
</dbReference>
<evidence type="ECO:0000256" key="1">
    <source>
        <dbReference type="ARBA" id="ARBA00022723"/>
    </source>
</evidence>
<dbReference type="Pfam" id="PF14226">
    <property type="entry name" value="DIOX_N"/>
    <property type="match status" value="1"/>
</dbReference>
<keyword evidence="5" id="KW-1185">Reference proteome</keyword>
<sequence>MGSERECGDEVAVVEFGEENLKPGSEAWVSACGVVRRALEEHGCFIAVYDKVSTELCNSVLWALEQLFDLPLETKKQPTSEKLFHSYFGVPWLPLYESLAIDNALTNDGCQHFTRIMWPQGNHRFWYIYVYIFFQL</sequence>
<keyword evidence="1" id="KW-0479">Metal-binding</keyword>
<dbReference type="SUPFAM" id="SSF51197">
    <property type="entry name" value="Clavaminate synthase-like"/>
    <property type="match status" value="1"/>
</dbReference>
<keyword evidence="4" id="KW-0560">Oxidoreductase</keyword>
<evidence type="ECO:0000259" key="3">
    <source>
        <dbReference type="Pfam" id="PF14226"/>
    </source>
</evidence>
<proteinExistence type="predicted"/>
<dbReference type="Gene3D" id="2.60.120.330">
    <property type="entry name" value="B-lactam Antibiotic, Isopenicillin N Synthase, Chain"/>
    <property type="match status" value="1"/>
</dbReference>
<keyword evidence="2" id="KW-0408">Iron</keyword>
<gene>
    <name evidence="4" type="ORF">G2W53_043152</name>
</gene>
<evidence type="ECO:0000313" key="4">
    <source>
        <dbReference type="EMBL" id="KAF7804041.1"/>
    </source>
</evidence>
<reference evidence="4" key="1">
    <citation type="submission" date="2020-09" db="EMBL/GenBank/DDBJ databases">
        <title>Genome-Enabled Discovery of Anthraquinone Biosynthesis in Senna tora.</title>
        <authorList>
            <person name="Kang S.-H."/>
            <person name="Pandey R.P."/>
            <person name="Lee C.-M."/>
            <person name="Sim J.-S."/>
            <person name="Jeong J.-T."/>
            <person name="Choi B.-S."/>
            <person name="Jung M."/>
            <person name="Ginzburg D."/>
            <person name="Zhao K."/>
            <person name="Won S.Y."/>
            <person name="Oh T.-J."/>
            <person name="Yu Y."/>
            <person name="Kim N.-H."/>
            <person name="Lee O.R."/>
            <person name="Lee T.-H."/>
            <person name="Bashyal P."/>
            <person name="Kim T.-S."/>
            <person name="Lee W.-H."/>
            <person name="Kawkins C."/>
            <person name="Kim C.-K."/>
            <person name="Kim J.S."/>
            <person name="Ahn B.O."/>
            <person name="Rhee S.Y."/>
            <person name="Sohng J.K."/>
        </authorList>
    </citation>
    <scope>NUCLEOTIDE SEQUENCE</scope>
    <source>
        <tissue evidence="4">Leaf</tissue>
    </source>
</reference>
<dbReference type="InterPro" id="IPR027443">
    <property type="entry name" value="IPNS-like_sf"/>
</dbReference>
<comment type="caution">
    <text evidence="4">The sequence shown here is derived from an EMBL/GenBank/DDBJ whole genome shotgun (WGS) entry which is preliminary data.</text>
</comment>
<evidence type="ECO:0000256" key="2">
    <source>
        <dbReference type="ARBA" id="ARBA00023004"/>
    </source>
</evidence>
<dbReference type="GO" id="GO:0046872">
    <property type="term" value="F:metal ion binding"/>
    <property type="evidence" value="ECO:0007669"/>
    <property type="project" value="UniProtKB-KW"/>
</dbReference>
<dbReference type="AlphaFoldDB" id="A0A834SIE6"/>
<keyword evidence="4" id="KW-0223">Dioxygenase</keyword>
<name>A0A834SIE6_9FABA</name>
<dbReference type="Proteomes" id="UP000634136">
    <property type="component" value="Unassembled WGS sequence"/>
</dbReference>
<evidence type="ECO:0000313" key="5">
    <source>
        <dbReference type="Proteomes" id="UP000634136"/>
    </source>
</evidence>
<accession>A0A834SIE6</accession>
<feature type="domain" description="Non-haem dioxygenase N-terminal" evidence="3">
    <location>
        <begin position="26"/>
        <end position="87"/>
    </location>
</feature>
<protein>
    <submittedName>
        <fullName evidence="4">Putative 2-oxoglutarate-dependent dioxygenase AOP1</fullName>
    </submittedName>
</protein>